<gene>
    <name evidence="2" type="ORF">PAHAL_5G511200</name>
</gene>
<accession>A0A2T8IP65</accession>
<feature type="compositionally biased region" description="Low complexity" evidence="1">
    <location>
        <begin position="125"/>
        <end position="134"/>
    </location>
</feature>
<feature type="region of interest" description="Disordered" evidence="1">
    <location>
        <begin position="89"/>
        <end position="140"/>
    </location>
</feature>
<feature type="compositionally biased region" description="Polar residues" evidence="1">
    <location>
        <begin position="23"/>
        <end position="38"/>
    </location>
</feature>
<feature type="compositionally biased region" description="Basic residues" evidence="1">
    <location>
        <begin position="51"/>
        <end position="65"/>
    </location>
</feature>
<evidence type="ECO:0000313" key="2">
    <source>
        <dbReference type="EMBL" id="PVH39473.1"/>
    </source>
</evidence>
<organism evidence="2">
    <name type="scientific">Panicum hallii</name>
    <dbReference type="NCBI Taxonomy" id="206008"/>
    <lineage>
        <taxon>Eukaryota</taxon>
        <taxon>Viridiplantae</taxon>
        <taxon>Streptophyta</taxon>
        <taxon>Embryophyta</taxon>
        <taxon>Tracheophyta</taxon>
        <taxon>Spermatophyta</taxon>
        <taxon>Magnoliopsida</taxon>
        <taxon>Liliopsida</taxon>
        <taxon>Poales</taxon>
        <taxon>Poaceae</taxon>
        <taxon>PACMAD clade</taxon>
        <taxon>Panicoideae</taxon>
        <taxon>Panicodae</taxon>
        <taxon>Paniceae</taxon>
        <taxon>Panicinae</taxon>
        <taxon>Panicum</taxon>
        <taxon>Panicum sect. Panicum</taxon>
    </lineage>
</organism>
<dbReference type="EMBL" id="CM008050">
    <property type="protein sequence ID" value="PVH39473.1"/>
    <property type="molecule type" value="Genomic_DNA"/>
</dbReference>
<protein>
    <submittedName>
        <fullName evidence="2">Uncharacterized protein</fullName>
    </submittedName>
</protein>
<feature type="region of interest" description="Disordered" evidence="1">
    <location>
        <begin position="1"/>
        <end position="65"/>
    </location>
</feature>
<dbReference type="Proteomes" id="UP000243499">
    <property type="component" value="Chromosome 5"/>
</dbReference>
<name>A0A2T8IP65_9POAL</name>
<dbReference type="AlphaFoldDB" id="A0A2T8IP65"/>
<evidence type="ECO:0000256" key="1">
    <source>
        <dbReference type="SAM" id="MobiDB-lite"/>
    </source>
</evidence>
<sequence>MRITPRSPPRAVPAGPCSLPGPGSTTATDPAPNFSSAPIRSWRSPPERGRAGGHRATHRPRVPRRRVNRCARLAFGGADRYRTARRARRVVGAQDTWRPTGGGVWLGGRRRSPGRGRRRGHRSHASASRSAAHRCGVLRQ</sequence>
<proteinExistence type="predicted"/>
<feature type="compositionally biased region" description="Pro residues" evidence="1">
    <location>
        <begin position="1"/>
        <end position="11"/>
    </location>
</feature>
<reference evidence="2" key="1">
    <citation type="submission" date="2018-04" db="EMBL/GenBank/DDBJ databases">
        <title>WGS assembly of Panicum hallii.</title>
        <authorList>
            <person name="Lovell J."/>
            <person name="Jenkins J."/>
            <person name="Lowry D."/>
            <person name="Mamidi S."/>
            <person name="Sreedasyam A."/>
            <person name="Weng X."/>
            <person name="Barry K."/>
            <person name="Bonette J."/>
            <person name="Campitelli B."/>
            <person name="Daum C."/>
            <person name="Gordon S."/>
            <person name="Gould B."/>
            <person name="Lipzen A."/>
            <person name="Macqueen A."/>
            <person name="Palacio-Mejia J."/>
            <person name="Plott C."/>
            <person name="Shakirov E."/>
            <person name="Shu S."/>
            <person name="Yoshinaga Y."/>
            <person name="Zane M."/>
            <person name="Rokhsar D."/>
            <person name="Grimwood J."/>
            <person name="Schmutz J."/>
            <person name="Juenger T."/>
        </authorList>
    </citation>
    <scope>NUCLEOTIDE SEQUENCE [LARGE SCALE GENOMIC DNA]</scope>
    <source>
        <strain evidence="2">FIL2</strain>
    </source>
</reference>
<dbReference type="Gramene" id="PVH39473">
    <property type="protein sequence ID" value="PVH39473"/>
    <property type="gene ID" value="PAHAL_5G511200"/>
</dbReference>
<feature type="compositionally biased region" description="Basic residues" evidence="1">
    <location>
        <begin position="108"/>
        <end position="124"/>
    </location>
</feature>